<accession>A0A3M5P7U0</accession>
<protein>
    <submittedName>
        <fullName evidence="10">ABC-type antimicrobial peptide transport system</fullName>
    </submittedName>
</protein>
<keyword evidence="7" id="KW-0472">Membrane</keyword>
<dbReference type="RefSeq" id="WP_409077527.1">
    <property type="nucleotide sequence ID" value="NZ_RBTP01000048.1"/>
</dbReference>
<comment type="similarity">
    <text evidence="8">Belongs to the ABC transporter superfamily. Macrolide exporter (TC 3.A.1.122) family.</text>
</comment>
<dbReference type="CDD" id="cd03255">
    <property type="entry name" value="ABC_MJ0796_LolCDE_FtsE"/>
    <property type="match status" value="1"/>
</dbReference>
<dbReference type="GO" id="GO:1902495">
    <property type="term" value="C:transmembrane transporter complex"/>
    <property type="evidence" value="ECO:0007669"/>
    <property type="project" value="UniProtKB-ARBA"/>
</dbReference>
<dbReference type="InterPro" id="IPR003439">
    <property type="entry name" value="ABC_transporter-like_ATP-bd"/>
</dbReference>
<evidence type="ECO:0000256" key="7">
    <source>
        <dbReference type="ARBA" id="ARBA00023136"/>
    </source>
</evidence>
<keyword evidence="5" id="KW-0547">Nucleotide-binding</keyword>
<dbReference type="InterPro" id="IPR003593">
    <property type="entry name" value="AAA+_ATPase"/>
</dbReference>
<gene>
    <name evidence="10" type="ORF">ALP40_01027</name>
</gene>
<dbReference type="PROSITE" id="PS00211">
    <property type="entry name" value="ABC_TRANSPORTER_1"/>
    <property type="match status" value="1"/>
</dbReference>
<dbReference type="GO" id="GO:0016887">
    <property type="term" value="F:ATP hydrolysis activity"/>
    <property type="evidence" value="ECO:0007669"/>
    <property type="project" value="InterPro"/>
</dbReference>
<dbReference type="GO" id="GO:0005886">
    <property type="term" value="C:plasma membrane"/>
    <property type="evidence" value="ECO:0007669"/>
    <property type="project" value="UniProtKB-SubCell"/>
</dbReference>
<keyword evidence="6" id="KW-0067">ATP-binding</keyword>
<evidence type="ECO:0000313" key="10">
    <source>
        <dbReference type="EMBL" id="RMT80083.1"/>
    </source>
</evidence>
<dbReference type="InterPro" id="IPR017911">
    <property type="entry name" value="MacB-like_ATP-bd"/>
</dbReference>
<evidence type="ECO:0000256" key="3">
    <source>
        <dbReference type="ARBA" id="ARBA00022475"/>
    </source>
</evidence>
<dbReference type="PANTHER" id="PTHR24220">
    <property type="entry name" value="IMPORT ATP-BINDING PROTEIN"/>
    <property type="match status" value="1"/>
</dbReference>
<organism evidence="10 11">
    <name type="scientific">Pseudomonas viridiflava</name>
    <name type="common">Phytomonas viridiflava</name>
    <dbReference type="NCBI Taxonomy" id="33069"/>
    <lineage>
        <taxon>Bacteria</taxon>
        <taxon>Pseudomonadati</taxon>
        <taxon>Pseudomonadota</taxon>
        <taxon>Gammaproteobacteria</taxon>
        <taxon>Pseudomonadales</taxon>
        <taxon>Pseudomonadaceae</taxon>
        <taxon>Pseudomonas</taxon>
    </lineage>
</organism>
<name>A0A3M5P7U0_PSEVI</name>
<dbReference type="AlphaFoldDB" id="A0A3M5P7U0"/>
<comment type="caution">
    <text evidence="10">The sequence shown here is derived from an EMBL/GenBank/DDBJ whole genome shotgun (WGS) entry which is preliminary data.</text>
</comment>
<dbReference type="PANTHER" id="PTHR24220:SF86">
    <property type="entry name" value="ABC TRANSPORTER ABCH.1"/>
    <property type="match status" value="1"/>
</dbReference>
<dbReference type="Proteomes" id="UP000273854">
    <property type="component" value="Unassembled WGS sequence"/>
</dbReference>
<evidence type="ECO:0000256" key="6">
    <source>
        <dbReference type="ARBA" id="ARBA00022840"/>
    </source>
</evidence>
<dbReference type="GO" id="GO:0022857">
    <property type="term" value="F:transmembrane transporter activity"/>
    <property type="evidence" value="ECO:0007669"/>
    <property type="project" value="UniProtKB-ARBA"/>
</dbReference>
<comment type="subcellular location">
    <subcellularLocation>
        <location evidence="1">Cell inner membrane</location>
        <topology evidence="1">Multi-pass membrane protein</topology>
    </subcellularLocation>
</comment>
<evidence type="ECO:0000313" key="11">
    <source>
        <dbReference type="Proteomes" id="UP000273854"/>
    </source>
</evidence>
<sequence>MSGMEPPATKSLIHMQDICQAYSIGSHSLHALKNVSLAIQRGQTCAILGASGSGKSTLLNILGLLDKPASGQFHFGTQNMNDATTEERARLRNTEIGFVFQSFNLLPRLTALDNVALPLFYKGYPRPLAREHARTQIERVGLGDRMKHRPADLSGGQRQRIAIARALVCEPALILADEPTGNLDRSTADDVMALLLALNRERGATLIVVTHDPNLAERMERCFEVRDGEVAERHSQRDRLNA</sequence>
<keyword evidence="4" id="KW-0812">Transmembrane</keyword>
<dbReference type="InterPro" id="IPR017871">
    <property type="entry name" value="ABC_transporter-like_CS"/>
</dbReference>
<dbReference type="InterPro" id="IPR027417">
    <property type="entry name" value="P-loop_NTPase"/>
</dbReference>
<dbReference type="SMART" id="SM00382">
    <property type="entry name" value="AAA"/>
    <property type="match status" value="1"/>
</dbReference>
<keyword evidence="3" id="KW-1003">Cell membrane</keyword>
<reference evidence="10 11" key="1">
    <citation type="submission" date="2018-08" db="EMBL/GenBank/DDBJ databases">
        <title>Recombination of ecologically and evolutionarily significant loci maintains genetic cohesion in the Pseudomonas syringae species complex.</title>
        <authorList>
            <person name="Dillon M."/>
            <person name="Thakur S."/>
            <person name="Almeida R.N.D."/>
            <person name="Weir B.S."/>
            <person name="Guttman D.S."/>
        </authorList>
    </citation>
    <scope>NUCLEOTIDE SEQUENCE [LARGE SCALE GENOMIC DNA]</scope>
    <source>
        <strain evidence="10 11">ICMP 19473</strain>
    </source>
</reference>
<proteinExistence type="inferred from homology"/>
<feature type="domain" description="ABC transporter" evidence="9">
    <location>
        <begin position="13"/>
        <end position="242"/>
    </location>
</feature>
<dbReference type="Gene3D" id="3.40.50.300">
    <property type="entry name" value="P-loop containing nucleotide triphosphate hydrolases"/>
    <property type="match status" value="1"/>
</dbReference>
<evidence type="ECO:0000256" key="2">
    <source>
        <dbReference type="ARBA" id="ARBA00022448"/>
    </source>
</evidence>
<dbReference type="GO" id="GO:0005524">
    <property type="term" value="F:ATP binding"/>
    <property type="evidence" value="ECO:0007669"/>
    <property type="project" value="UniProtKB-KW"/>
</dbReference>
<dbReference type="PROSITE" id="PS50893">
    <property type="entry name" value="ABC_TRANSPORTER_2"/>
    <property type="match status" value="1"/>
</dbReference>
<keyword evidence="2" id="KW-0813">Transport</keyword>
<evidence type="ECO:0000256" key="5">
    <source>
        <dbReference type="ARBA" id="ARBA00022741"/>
    </source>
</evidence>
<dbReference type="Pfam" id="PF00005">
    <property type="entry name" value="ABC_tran"/>
    <property type="match status" value="1"/>
</dbReference>
<evidence type="ECO:0000259" key="9">
    <source>
        <dbReference type="PROSITE" id="PS50893"/>
    </source>
</evidence>
<evidence type="ECO:0000256" key="1">
    <source>
        <dbReference type="ARBA" id="ARBA00004429"/>
    </source>
</evidence>
<evidence type="ECO:0000256" key="4">
    <source>
        <dbReference type="ARBA" id="ARBA00022692"/>
    </source>
</evidence>
<dbReference type="InterPro" id="IPR015854">
    <property type="entry name" value="ABC_transpr_LolD-like"/>
</dbReference>
<evidence type="ECO:0000256" key="8">
    <source>
        <dbReference type="ARBA" id="ARBA00038388"/>
    </source>
</evidence>
<dbReference type="FunFam" id="3.40.50.300:FF:000032">
    <property type="entry name" value="Export ABC transporter ATP-binding protein"/>
    <property type="match status" value="1"/>
</dbReference>
<dbReference type="SUPFAM" id="SSF52540">
    <property type="entry name" value="P-loop containing nucleoside triphosphate hydrolases"/>
    <property type="match status" value="1"/>
</dbReference>
<dbReference type="EMBL" id="RBTP01000048">
    <property type="protein sequence ID" value="RMT80083.1"/>
    <property type="molecule type" value="Genomic_DNA"/>
</dbReference>